<protein>
    <submittedName>
        <fullName evidence="9">Uncharacterized protein</fullName>
    </submittedName>
</protein>
<keyword evidence="4" id="KW-0812">Transmembrane</keyword>
<evidence type="ECO:0000256" key="5">
    <source>
        <dbReference type="ARBA" id="ARBA00022989"/>
    </source>
</evidence>
<feature type="region of interest" description="Disordered" evidence="8">
    <location>
        <begin position="1"/>
        <end position="26"/>
    </location>
</feature>
<keyword evidence="7" id="KW-0961">Cell wall biogenesis/degradation</keyword>
<reference evidence="9" key="2">
    <citation type="submission" date="2023-06" db="EMBL/GenBank/DDBJ databases">
        <authorList>
            <person name="Swenson N.G."/>
            <person name="Wegrzyn J.L."/>
            <person name="Mcevoy S.L."/>
        </authorList>
    </citation>
    <scope>NUCLEOTIDE SEQUENCE</scope>
    <source>
        <strain evidence="9">NS2018</strain>
        <tissue evidence="9">Leaf</tissue>
    </source>
</reference>
<dbReference type="InterPro" id="IPR005150">
    <property type="entry name" value="Cellulose_synth"/>
</dbReference>
<keyword evidence="3" id="KW-0808">Transferase</keyword>
<dbReference type="AlphaFoldDB" id="A0AA39W565"/>
<name>A0AA39W565_ACESA</name>
<keyword evidence="10" id="KW-1185">Reference proteome</keyword>
<dbReference type="GO" id="GO:0030244">
    <property type="term" value="P:cellulose biosynthetic process"/>
    <property type="evidence" value="ECO:0007669"/>
    <property type="project" value="InterPro"/>
</dbReference>
<comment type="caution">
    <text evidence="9">The sequence shown here is derived from an EMBL/GenBank/DDBJ whole genome shotgun (WGS) entry which is preliminary data.</text>
</comment>
<evidence type="ECO:0000256" key="8">
    <source>
        <dbReference type="SAM" id="MobiDB-lite"/>
    </source>
</evidence>
<dbReference type="Proteomes" id="UP001168877">
    <property type="component" value="Unassembled WGS sequence"/>
</dbReference>
<evidence type="ECO:0000256" key="3">
    <source>
        <dbReference type="ARBA" id="ARBA00022679"/>
    </source>
</evidence>
<evidence type="ECO:0000256" key="7">
    <source>
        <dbReference type="ARBA" id="ARBA00023316"/>
    </source>
</evidence>
<accession>A0AA39W565</accession>
<evidence type="ECO:0000256" key="6">
    <source>
        <dbReference type="ARBA" id="ARBA00023136"/>
    </source>
</evidence>
<evidence type="ECO:0000256" key="1">
    <source>
        <dbReference type="ARBA" id="ARBA00004308"/>
    </source>
</evidence>
<comment type="subcellular location">
    <subcellularLocation>
        <location evidence="1">Endomembrane system</location>
    </subcellularLocation>
</comment>
<evidence type="ECO:0000313" key="9">
    <source>
        <dbReference type="EMBL" id="KAK0602710.1"/>
    </source>
</evidence>
<evidence type="ECO:0000313" key="10">
    <source>
        <dbReference type="Proteomes" id="UP001168877"/>
    </source>
</evidence>
<dbReference type="GO" id="GO:0071555">
    <property type="term" value="P:cell wall organization"/>
    <property type="evidence" value="ECO:0007669"/>
    <property type="project" value="UniProtKB-KW"/>
</dbReference>
<feature type="compositionally biased region" description="Basic and acidic residues" evidence="8">
    <location>
        <begin position="1"/>
        <end position="23"/>
    </location>
</feature>
<evidence type="ECO:0000256" key="4">
    <source>
        <dbReference type="ARBA" id="ARBA00022692"/>
    </source>
</evidence>
<dbReference type="PANTHER" id="PTHR13301">
    <property type="entry name" value="X-BOX TRANSCRIPTION FACTOR-RELATED"/>
    <property type="match status" value="1"/>
</dbReference>
<dbReference type="Pfam" id="PF03552">
    <property type="entry name" value="Cellulose_synt"/>
    <property type="match status" value="1"/>
</dbReference>
<proteinExistence type="predicted"/>
<dbReference type="GO" id="GO:0016760">
    <property type="term" value="F:cellulose synthase (UDP-forming) activity"/>
    <property type="evidence" value="ECO:0007669"/>
    <property type="project" value="InterPro"/>
</dbReference>
<dbReference type="GO" id="GO:0016020">
    <property type="term" value="C:membrane"/>
    <property type="evidence" value="ECO:0007669"/>
    <property type="project" value="InterPro"/>
</dbReference>
<evidence type="ECO:0000256" key="2">
    <source>
        <dbReference type="ARBA" id="ARBA00022676"/>
    </source>
</evidence>
<reference evidence="9" key="1">
    <citation type="journal article" date="2022" name="Plant J.">
        <title>Strategies of tolerance reflected in two North American maple genomes.</title>
        <authorList>
            <person name="McEvoy S.L."/>
            <person name="Sezen U.U."/>
            <person name="Trouern-Trend A."/>
            <person name="McMahon S.M."/>
            <person name="Schaberg P.G."/>
            <person name="Yang J."/>
            <person name="Wegrzyn J.L."/>
            <person name="Swenson N.G."/>
        </authorList>
    </citation>
    <scope>NUCLEOTIDE SEQUENCE</scope>
    <source>
        <strain evidence="9">NS2018</strain>
    </source>
</reference>
<keyword evidence="5" id="KW-1133">Transmembrane helix</keyword>
<organism evidence="9 10">
    <name type="scientific">Acer saccharum</name>
    <name type="common">Sugar maple</name>
    <dbReference type="NCBI Taxonomy" id="4024"/>
    <lineage>
        <taxon>Eukaryota</taxon>
        <taxon>Viridiplantae</taxon>
        <taxon>Streptophyta</taxon>
        <taxon>Embryophyta</taxon>
        <taxon>Tracheophyta</taxon>
        <taxon>Spermatophyta</taxon>
        <taxon>Magnoliopsida</taxon>
        <taxon>eudicotyledons</taxon>
        <taxon>Gunneridae</taxon>
        <taxon>Pentapetalae</taxon>
        <taxon>rosids</taxon>
        <taxon>malvids</taxon>
        <taxon>Sapindales</taxon>
        <taxon>Sapindaceae</taxon>
        <taxon>Hippocastanoideae</taxon>
        <taxon>Acereae</taxon>
        <taxon>Acer</taxon>
    </lineage>
</organism>
<keyword evidence="6" id="KW-0472">Membrane</keyword>
<sequence>MSKIDSCMESRGHPNDDVFERRSGTGNSGPYYEGTGCFHRQKVIYGLSPDHIDSLNGTQINYKDELVKEFGGSKEFINSASQALQGKTDCPTDLSNSLEAAYQVADRDYESNTNWGEKVGWLYGSKSEDVLTGLMTAGPAISHRTCRLSSVAPHQAASLHQ</sequence>
<dbReference type="EMBL" id="JAUESC010000003">
    <property type="protein sequence ID" value="KAK0602710.1"/>
    <property type="molecule type" value="Genomic_DNA"/>
</dbReference>
<keyword evidence="2" id="KW-0328">Glycosyltransferase</keyword>
<gene>
    <name evidence="9" type="ORF">LWI29_036177</name>
</gene>
<dbReference type="GO" id="GO:0012505">
    <property type="term" value="C:endomembrane system"/>
    <property type="evidence" value="ECO:0007669"/>
    <property type="project" value="UniProtKB-SubCell"/>
</dbReference>